<accession>A0ABS1GFD7</accession>
<evidence type="ECO:0000313" key="6">
    <source>
        <dbReference type="EMBL" id="MBK3331630.1"/>
    </source>
</evidence>
<comment type="caution">
    <text evidence="4">Lacks conserved residue(s) required for the propagation of feature annotation.</text>
</comment>
<feature type="active site" description="Proton acceptor" evidence="4">
    <location>
        <position position="151"/>
    </location>
</feature>
<proteinExistence type="predicted"/>
<dbReference type="CDD" id="cd07205">
    <property type="entry name" value="Pat_PNPLA6_PNPLA7_NTE1_like"/>
    <property type="match status" value="1"/>
</dbReference>
<gene>
    <name evidence="6" type="ORF">GWK41_00955</name>
</gene>
<evidence type="ECO:0000259" key="5">
    <source>
        <dbReference type="PROSITE" id="PS51635"/>
    </source>
</evidence>
<evidence type="ECO:0000313" key="7">
    <source>
        <dbReference type="Proteomes" id="UP000772812"/>
    </source>
</evidence>
<dbReference type="InterPro" id="IPR050301">
    <property type="entry name" value="NTE"/>
</dbReference>
<reference evidence="6 7" key="1">
    <citation type="journal article" date="2021" name="Syst. Appl. Microbiol.">
        <title>Persephonella atlantica sp. nov.: How to adapt to physico-chemical gradients in high temperature hydrothermal habitats.</title>
        <authorList>
            <person name="Francois D.X."/>
            <person name="Godfroy A."/>
            <person name="Mathien C."/>
            <person name="Aube J."/>
            <person name="Cathalot C."/>
            <person name="Lesongeur F."/>
            <person name="L'Haridon S."/>
            <person name="Philippon X."/>
            <person name="Roussel E.G."/>
        </authorList>
    </citation>
    <scope>NUCLEOTIDE SEQUENCE [LARGE SCALE GENOMIC DNA]</scope>
    <source>
        <strain evidence="6 7">MO1340</strain>
    </source>
</reference>
<feature type="active site" description="Nucleophile" evidence="4">
    <location>
        <position position="39"/>
    </location>
</feature>
<keyword evidence="7" id="KW-1185">Reference proteome</keyword>
<dbReference type="SUPFAM" id="SSF52151">
    <property type="entry name" value="FabD/lysophospholipase-like"/>
    <property type="match status" value="1"/>
</dbReference>
<keyword evidence="3 4" id="KW-0443">Lipid metabolism</keyword>
<dbReference type="EMBL" id="JAACYA010000001">
    <property type="protein sequence ID" value="MBK3331630.1"/>
    <property type="molecule type" value="Genomic_DNA"/>
</dbReference>
<evidence type="ECO:0000256" key="3">
    <source>
        <dbReference type="ARBA" id="ARBA00023098"/>
    </source>
</evidence>
<name>A0ABS1GFD7_9AQUI</name>
<dbReference type="Gene3D" id="3.40.1090.10">
    <property type="entry name" value="Cytosolic phospholipase A2 catalytic domain"/>
    <property type="match status" value="1"/>
</dbReference>
<comment type="caution">
    <text evidence="6">The sequence shown here is derived from an EMBL/GenBank/DDBJ whole genome shotgun (WGS) entry which is preliminary data.</text>
</comment>
<protein>
    <submittedName>
        <fullName evidence="6">Patatin-like phospholipase family protein</fullName>
    </submittedName>
</protein>
<feature type="domain" description="PNPLA" evidence="5">
    <location>
        <begin position="6"/>
        <end position="164"/>
    </location>
</feature>
<dbReference type="InterPro" id="IPR016035">
    <property type="entry name" value="Acyl_Trfase/lysoPLipase"/>
</dbReference>
<dbReference type="Pfam" id="PF01734">
    <property type="entry name" value="Patatin"/>
    <property type="match status" value="1"/>
</dbReference>
<keyword evidence="2 4" id="KW-0442">Lipid degradation</keyword>
<dbReference type="Proteomes" id="UP000772812">
    <property type="component" value="Unassembled WGS sequence"/>
</dbReference>
<keyword evidence="1 4" id="KW-0378">Hydrolase</keyword>
<dbReference type="RefSeq" id="WP_200673045.1">
    <property type="nucleotide sequence ID" value="NZ_JAACYA010000001.1"/>
</dbReference>
<dbReference type="InterPro" id="IPR002641">
    <property type="entry name" value="PNPLA_dom"/>
</dbReference>
<evidence type="ECO:0000256" key="4">
    <source>
        <dbReference type="PROSITE-ProRule" id="PRU01161"/>
    </source>
</evidence>
<sequence>MKNLGLVLSGGAVRGAAHIGVLKALEEHGIKPSYLSGSSAGAIVSVFYGAGYSPFEIEEIILKTNVLSYLKPALNFSALFSLEGLERFFKNYIHYTDISQLNIPVYLCATNLNLGRPEYFAEGDIIKVVAASCALPFIFKPVQIGDYIYVDGGVMDNLPVEPLLGKADFIIGSEVNPLGEEENLSNPFNILIRSFYLAIRSNVEVRKKYCDIFIQPEELMNIGLFSTWKIKDAIDIGYRYTKNIIQELNKQ</sequence>
<organism evidence="6 7">
    <name type="scientific">Persephonella atlantica</name>
    <dbReference type="NCBI Taxonomy" id="2699429"/>
    <lineage>
        <taxon>Bacteria</taxon>
        <taxon>Pseudomonadati</taxon>
        <taxon>Aquificota</taxon>
        <taxon>Aquificia</taxon>
        <taxon>Aquificales</taxon>
        <taxon>Hydrogenothermaceae</taxon>
        <taxon>Persephonella</taxon>
    </lineage>
</organism>
<dbReference type="PANTHER" id="PTHR14226:SF78">
    <property type="entry name" value="SLR0060 PROTEIN"/>
    <property type="match status" value="1"/>
</dbReference>
<dbReference type="PROSITE" id="PS51635">
    <property type="entry name" value="PNPLA"/>
    <property type="match status" value="1"/>
</dbReference>
<feature type="short sequence motif" description="DGA/G" evidence="4">
    <location>
        <begin position="151"/>
        <end position="153"/>
    </location>
</feature>
<evidence type="ECO:0000256" key="1">
    <source>
        <dbReference type="ARBA" id="ARBA00022801"/>
    </source>
</evidence>
<dbReference type="PANTHER" id="PTHR14226">
    <property type="entry name" value="NEUROPATHY TARGET ESTERASE/SWISS CHEESE D.MELANOGASTER"/>
    <property type="match status" value="1"/>
</dbReference>
<evidence type="ECO:0000256" key="2">
    <source>
        <dbReference type="ARBA" id="ARBA00022963"/>
    </source>
</evidence>
<feature type="short sequence motif" description="GXSXG" evidence="4">
    <location>
        <begin position="37"/>
        <end position="41"/>
    </location>
</feature>